<dbReference type="InterPro" id="IPR010982">
    <property type="entry name" value="Lambda_DNA-bd_dom_sf"/>
</dbReference>
<evidence type="ECO:0000313" key="3">
    <source>
        <dbReference type="Proteomes" id="UP001552594"/>
    </source>
</evidence>
<evidence type="ECO:0000259" key="1">
    <source>
        <dbReference type="PROSITE" id="PS50943"/>
    </source>
</evidence>
<feature type="domain" description="HTH cro/C1-type" evidence="1">
    <location>
        <begin position="26"/>
        <end position="81"/>
    </location>
</feature>
<comment type="caution">
    <text evidence="2">The sequence shown here is derived from an EMBL/GenBank/DDBJ whole genome shotgun (WGS) entry which is preliminary data.</text>
</comment>
<dbReference type="PROSITE" id="PS50943">
    <property type="entry name" value="HTH_CROC1"/>
    <property type="match status" value="1"/>
</dbReference>
<protein>
    <submittedName>
        <fullName evidence="2">Helix-turn-helix transcriptional regulator</fullName>
    </submittedName>
</protein>
<dbReference type="CDD" id="cd00093">
    <property type="entry name" value="HTH_XRE"/>
    <property type="match status" value="1"/>
</dbReference>
<dbReference type="RefSeq" id="WP_109279473.1">
    <property type="nucleotide sequence ID" value="NZ_JBFAUK010000051.1"/>
</dbReference>
<organism evidence="2 3">
    <name type="scientific">Streptomyces orinoci</name>
    <name type="common">Streptoverticillium orinoci</name>
    <dbReference type="NCBI Taxonomy" id="67339"/>
    <lineage>
        <taxon>Bacteria</taxon>
        <taxon>Bacillati</taxon>
        <taxon>Actinomycetota</taxon>
        <taxon>Actinomycetes</taxon>
        <taxon>Kitasatosporales</taxon>
        <taxon>Streptomycetaceae</taxon>
        <taxon>Streptomyces</taxon>
    </lineage>
</organism>
<proteinExistence type="predicted"/>
<reference evidence="2 3" key="1">
    <citation type="submission" date="2024-06" db="EMBL/GenBank/DDBJ databases">
        <title>The Natural Products Discovery Center: Release of the First 8490 Sequenced Strains for Exploring Actinobacteria Biosynthetic Diversity.</title>
        <authorList>
            <person name="Kalkreuter E."/>
            <person name="Kautsar S.A."/>
            <person name="Yang D."/>
            <person name="Bader C.D."/>
            <person name="Teijaro C.N."/>
            <person name="Fluegel L."/>
            <person name="Davis C.M."/>
            <person name="Simpson J.R."/>
            <person name="Lauterbach L."/>
            <person name="Steele A.D."/>
            <person name="Gui C."/>
            <person name="Meng S."/>
            <person name="Li G."/>
            <person name="Viehrig K."/>
            <person name="Ye F."/>
            <person name="Su P."/>
            <person name="Kiefer A.F."/>
            <person name="Nichols A."/>
            <person name="Cepeda A.J."/>
            <person name="Yan W."/>
            <person name="Fan B."/>
            <person name="Jiang Y."/>
            <person name="Adhikari A."/>
            <person name="Zheng C.-J."/>
            <person name="Schuster L."/>
            <person name="Cowan T.M."/>
            <person name="Smanski M.J."/>
            <person name="Chevrette M.G."/>
            <person name="De Carvalho L.P.S."/>
            <person name="Shen B."/>
        </authorList>
    </citation>
    <scope>NUCLEOTIDE SEQUENCE [LARGE SCALE GENOMIC DNA]</scope>
    <source>
        <strain evidence="2 3">NPDC052347</strain>
    </source>
</reference>
<dbReference type="SUPFAM" id="SSF47413">
    <property type="entry name" value="lambda repressor-like DNA-binding domains"/>
    <property type="match status" value="1"/>
</dbReference>
<evidence type="ECO:0000313" key="2">
    <source>
        <dbReference type="EMBL" id="MEV5511128.1"/>
    </source>
</evidence>
<dbReference type="SMART" id="SM00530">
    <property type="entry name" value="HTH_XRE"/>
    <property type="match status" value="1"/>
</dbReference>
<dbReference type="Pfam" id="PF01381">
    <property type="entry name" value="HTH_3"/>
    <property type="match status" value="1"/>
</dbReference>
<accession>A0ABV3K850</accession>
<dbReference type="InterPro" id="IPR001387">
    <property type="entry name" value="Cro/C1-type_HTH"/>
</dbReference>
<dbReference type="EMBL" id="JBFAUK010000051">
    <property type="protein sequence ID" value="MEV5511128.1"/>
    <property type="molecule type" value="Genomic_DNA"/>
</dbReference>
<keyword evidence="3" id="KW-1185">Reference proteome</keyword>
<name>A0ABV3K850_STRON</name>
<sequence length="111" mass="11634">MAWRRTTTDGEQAAGARLARQATASLAGLLAERELSRRELADRLGVSPGRVSQILSGDENLTLRTLAAVAECLGARVEITFQDAPETGTALPTLALTETASAATGYAPLPR</sequence>
<gene>
    <name evidence="2" type="ORF">AB0L16_32725</name>
</gene>
<dbReference type="Proteomes" id="UP001552594">
    <property type="component" value="Unassembled WGS sequence"/>
</dbReference>
<dbReference type="Gene3D" id="1.10.260.40">
    <property type="entry name" value="lambda repressor-like DNA-binding domains"/>
    <property type="match status" value="1"/>
</dbReference>